<dbReference type="EMBL" id="PVTY01000017">
    <property type="protein sequence ID" value="PRZ12919.1"/>
    <property type="molecule type" value="Genomic_DNA"/>
</dbReference>
<dbReference type="RefSeq" id="WP_106123818.1">
    <property type="nucleotide sequence ID" value="NZ_PVTY01000017.1"/>
</dbReference>
<protein>
    <submittedName>
        <fullName evidence="3">Uncharacterized protein DUF955</fullName>
    </submittedName>
</protein>
<dbReference type="AlphaFoldDB" id="A0A2T0YDK9"/>
<gene>
    <name evidence="3" type="ORF">BCL67_11721</name>
</gene>
<comment type="caution">
    <text evidence="3">The sequence shown here is derived from an EMBL/GenBank/DDBJ whole genome shotgun (WGS) entry which is preliminary data.</text>
</comment>
<evidence type="ECO:0000259" key="2">
    <source>
        <dbReference type="Pfam" id="PF08401"/>
    </source>
</evidence>
<evidence type="ECO:0000313" key="4">
    <source>
        <dbReference type="Proteomes" id="UP000238217"/>
    </source>
</evidence>
<name>A0A2T0YDK9_9MICC</name>
<dbReference type="InterPro" id="IPR013610">
    <property type="entry name" value="ArdC_N"/>
</dbReference>
<feature type="domain" description="N-terminal" evidence="2">
    <location>
        <begin position="20"/>
        <end position="122"/>
    </location>
</feature>
<accession>A0A2T0YDK9</accession>
<evidence type="ECO:0000313" key="3">
    <source>
        <dbReference type="EMBL" id="PRZ12919.1"/>
    </source>
</evidence>
<evidence type="ECO:0000259" key="1">
    <source>
        <dbReference type="Pfam" id="PF06114"/>
    </source>
</evidence>
<dbReference type="OrthoDB" id="7605626at2"/>
<dbReference type="Gene3D" id="1.10.10.2910">
    <property type="match status" value="1"/>
</dbReference>
<dbReference type="Proteomes" id="UP000238217">
    <property type="component" value="Unassembled WGS sequence"/>
</dbReference>
<sequence>MAKKIKNTKTPEQRKAEAAELHAKIAAGVESLTDSQQWEKYLSYCRSFHKYSVSNLLLIMAQMPEASQVAGFRSWQTRGRSVAKGQKGIRILGYAKKRIEEENDKGETEERYVEYFPPLSVFDISQTEIIDEDKANAGVIAHRLEGEDAEGIADAVEKWLTDEGWTVTTEAIGGETNGMTSAELRRVIISENLSPAQRAKTMIHEAAHVVLHADLEPAEYMQHRGTAETEAESVAYVVAGMFGLDSSSYTIGYVANWSQGDTEIIRSTAANVLKASHIIYEALTETDAAAEVAAAA</sequence>
<feature type="domain" description="IrrE N-terminal-like" evidence="1">
    <location>
        <begin position="184"/>
        <end position="233"/>
    </location>
</feature>
<keyword evidence="4" id="KW-1185">Reference proteome</keyword>
<dbReference type="Pfam" id="PF06114">
    <property type="entry name" value="Peptidase_M78"/>
    <property type="match status" value="1"/>
</dbReference>
<dbReference type="GO" id="GO:0003697">
    <property type="term" value="F:single-stranded DNA binding"/>
    <property type="evidence" value="ECO:0007669"/>
    <property type="project" value="InterPro"/>
</dbReference>
<organism evidence="3 4">
    <name type="scientific">Nesterenkonia sandarakina</name>
    <dbReference type="NCBI Taxonomy" id="272918"/>
    <lineage>
        <taxon>Bacteria</taxon>
        <taxon>Bacillati</taxon>
        <taxon>Actinomycetota</taxon>
        <taxon>Actinomycetes</taxon>
        <taxon>Micrococcales</taxon>
        <taxon>Micrococcaceae</taxon>
        <taxon>Nesterenkonia</taxon>
    </lineage>
</organism>
<reference evidence="3 4" key="1">
    <citation type="submission" date="2018-03" db="EMBL/GenBank/DDBJ databases">
        <title>Comparative analysis of microorganisms from saline springs in Andes Mountain Range, Colombia.</title>
        <authorList>
            <person name="Rubin E."/>
        </authorList>
    </citation>
    <scope>NUCLEOTIDE SEQUENCE [LARGE SCALE GENOMIC DNA]</scope>
    <source>
        <strain evidence="3 4">CG 35</strain>
    </source>
</reference>
<proteinExistence type="predicted"/>
<dbReference type="InterPro" id="IPR010359">
    <property type="entry name" value="IrrE_HExxH"/>
</dbReference>
<dbReference type="Pfam" id="PF08401">
    <property type="entry name" value="ArdcN"/>
    <property type="match status" value="1"/>
</dbReference>